<protein>
    <submittedName>
        <fullName evidence="2">Alpha/beta hydrolase</fullName>
    </submittedName>
</protein>
<dbReference type="Proteomes" id="UP000564806">
    <property type="component" value="Unassembled WGS sequence"/>
</dbReference>
<organism evidence="2 3">
    <name type="scientific">Paenibacillus agri</name>
    <dbReference type="NCBI Taxonomy" id="2744309"/>
    <lineage>
        <taxon>Bacteria</taxon>
        <taxon>Bacillati</taxon>
        <taxon>Bacillota</taxon>
        <taxon>Bacilli</taxon>
        <taxon>Bacillales</taxon>
        <taxon>Paenibacillaceae</taxon>
        <taxon>Paenibacillus</taxon>
    </lineage>
</organism>
<dbReference type="InterPro" id="IPR029058">
    <property type="entry name" value="AB_hydrolase_fold"/>
</dbReference>
<comment type="caution">
    <text evidence="2">The sequence shown here is derived from an EMBL/GenBank/DDBJ whole genome shotgun (WGS) entry which is preliminary data.</text>
</comment>
<dbReference type="PANTHER" id="PTHR43798">
    <property type="entry name" value="MONOACYLGLYCEROL LIPASE"/>
    <property type="match status" value="1"/>
</dbReference>
<dbReference type="SUPFAM" id="SSF53474">
    <property type="entry name" value="alpha/beta-Hydrolases"/>
    <property type="match status" value="1"/>
</dbReference>
<keyword evidence="3" id="KW-1185">Reference proteome</keyword>
<dbReference type="GO" id="GO:0016787">
    <property type="term" value="F:hydrolase activity"/>
    <property type="evidence" value="ECO:0007669"/>
    <property type="project" value="UniProtKB-KW"/>
</dbReference>
<dbReference type="InterPro" id="IPR050266">
    <property type="entry name" value="AB_hydrolase_sf"/>
</dbReference>
<reference evidence="2" key="1">
    <citation type="submission" date="2020-06" db="EMBL/GenBank/DDBJ databases">
        <title>Paenibacillus sp. nov., isolated from soil.</title>
        <authorList>
            <person name="Seo Y.L."/>
        </authorList>
    </citation>
    <scope>NUCLEOTIDE SEQUENCE [LARGE SCALE GENOMIC DNA]</scope>
    <source>
        <strain evidence="2">JW14</strain>
    </source>
</reference>
<name>A0A850EZK5_9BACL</name>
<evidence type="ECO:0000313" key="3">
    <source>
        <dbReference type="Proteomes" id="UP000564806"/>
    </source>
</evidence>
<feature type="domain" description="AB hydrolase-1" evidence="1">
    <location>
        <begin position="74"/>
        <end position="177"/>
    </location>
</feature>
<keyword evidence="2" id="KW-0378">Hydrolase</keyword>
<evidence type="ECO:0000313" key="2">
    <source>
        <dbReference type="EMBL" id="NUU64392.1"/>
    </source>
</evidence>
<dbReference type="AlphaFoldDB" id="A0A850EZK5"/>
<accession>A0A850EZK5</accession>
<dbReference type="Gene3D" id="3.40.50.1820">
    <property type="entry name" value="alpha/beta hydrolase"/>
    <property type="match status" value="1"/>
</dbReference>
<evidence type="ECO:0000259" key="1">
    <source>
        <dbReference type="Pfam" id="PF00561"/>
    </source>
</evidence>
<sequence length="320" mass="35244">MKMKMGPKMKKALNIFLKTVGVIAVAIVLFLVVTSTVNVISTKSETAKIQSYGQLVPVDGKKMNVMIQGDGEETVVLLPGYGTASPALDFKLLIDELSSHYRVVAVEPFGYGLSDGTKKERTTENIISEVHEALQQLNIDRYVLGGHSIAGIYGIAYVNKYPNEVTGFVGVDTSVPTQAGMDAKLPIKGFAFLEKTGLVRLIKKVGSDPYTGLAYDEQTKEQMRLISNKNSNNSTNLDEMQHIASNFEGAKGLTFPKELPLIFFIDANNTANQGWQQLHEDQIKDSVHGKVVSLPGSHYLHHTKYKEIAEGFKEFMEQAK</sequence>
<dbReference type="PANTHER" id="PTHR43798:SF33">
    <property type="entry name" value="HYDROLASE, PUTATIVE (AFU_ORTHOLOGUE AFUA_2G14860)-RELATED"/>
    <property type="match status" value="1"/>
</dbReference>
<dbReference type="InterPro" id="IPR000073">
    <property type="entry name" value="AB_hydrolase_1"/>
</dbReference>
<gene>
    <name evidence="2" type="ORF">HPT30_28960</name>
</gene>
<dbReference type="Pfam" id="PF00561">
    <property type="entry name" value="Abhydrolase_1"/>
    <property type="match status" value="1"/>
</dbReference>
<proteinExistence type="predicted"/>
<dbReference type="EMBL" id="JABWCS010000221">
    <property type="protein sequence ID" value="NUU64392.1"/>
    <property type="molecule type" value="Genomic_DNA"/>
</dbReference>
<dbReference type="GO" id="GO:0016020">
    <property type="term" value="C:membrane"/>
    <property type="evidence" value="ECO:0007669"/>
    <property type="project" value="TreeGrafter"/>
</dbReference>